<organism evidence="1 2">
    <name type="scientific">Wuchereria bancrofti</name>
    <dbReference type="NCBI Taxonomy" id="6293"/>
    <lineage>
        <taxon>Eukaryota</taxon>
        <taxon>Metazoa</taxon>
        <taxon>Ecdysozoa</taxon>
        <taxon>Nematoda</taxon>
        <taxon>Chromadorea</taxon>
        <taxon>Rhabditida</taxon>
        <taxon>Spirurina</taxon>
        <taxon>Spiruromorpha</taxon>
        <taxon>Filarioidea</taxon>
        <taxon>Onchocercidae</taxon>
        <taxon>Wuchereria</taxon>
    </lineage>
</organism>
<reference evidence="1" key="2">
    <citation type="journal article" date="2016" name="Mol. Ecol.">
        <title>Population genomics of the filarial nematode parasite Wuchereria bancrofti from mosquitoes.</title>
        <authorList>
            <person name="Small S.T."/>
            <person name="Reimer L.J."/>
            <person name="Tisch D.J."/>
            <person name="King C.L."/>
            <person name="Christensen B.M."/>
            <person name="Siba P.M."/>
            <person name="Kazura J.W."/>
            <person name="Serre D."/>
            <person name="Zimmerman P.A."/>
        </authorList>
    </citation>
    <scope>NUCLEOTIDE SEQUENCE</scope>
    <source>
        <strain evidence="1">pt0022</strain>
    </source>
</reference>
<proteinExistence type="predicted"/>
<evidence type="ECO:0000313" key="1">
    <source>
        <dbReference type="Proteomes" id="UP000093561"/>
    </source>
</evidence>
<reference evidence="2" key="3">
    <citation type="submission" date="2024-02" db="UniProtKB">
        <authorList>
            <consortium name="WormBaseParasite"/>
        </authorList>
    </citation>
    <scope>IDENTIFICATION</scope>
    <source>
        <strain evidence="2">pt0022</strain>
    </source>
</reference>
<name>A0AAF5Q633_WUCBA</name>
<protein>
    <submittedName>
        <fullName evidence="2">Uncharacterized protein</fullName>
    </submittedName>
</protein>
<accession>A0AAF5Q633</accession>
<sequence length="77" mass="8726">MQLCCESGKCIYMLRMKLLPHLISTPMTLSHICTFLIHNRVAFQSVFTNLLFPQTTLPVKVQLMNKATSTIGTSRII</sequence>
<dbReference type="Proteomes" id="UP000093561">
    <property type="component" value="Unassembled WGS sequence"/>
</dbReference>
<reference evidence="1" key="1">
    <citation type="submission" date="2015-03" db="EMBL/GenBank/DDBJ databases">
        <title>Wuchereria bancrofti Genome Sequencing Papua New Guinea Strain.</title>
        <authorList>
            <person name="Small S.T."/>
            <person name="Serre D."/>
            <person name="Zimmerman P.A."/>
        </authorList>
    </citation>
    <scope>NUCLEOTIDE SEQUENCE [LARGE SCALE GENOMIC DNA]</scope>
    <source>
        <strain evidence="1">pt0022</strain>
    </source>
</reference>
<dbReference type="WBParaSite" id="mrna-Wban_10198">
    <property type="protein sequence ID" value="mrna-Wban_10198"/>
    <property type="gene ID" value="Wban_10198"/>
</dbReference>
<evidence type="ECO:0000313" key="2">
    <source>
        <dbReference type="WBParaSite" id="mrna-Wban_10198"/>
    </source>
</evidence>
<dbReference type="AlphaFoldDB" id="A0AAF5Q633"/>